<dbReference type="InterPro" id="IPR043128">
    <property type="entry name" value="Rev_trsase/Diguanyl_cyclase"/>
</dbReference>
<accession>A0A917E7P5</accession>
<dbReference type="PROSITE" id="PS50887">
    <property type="entry name" value="GGDEF"/>
    <property type="match status" value="1"/>
</dbReference>
<feature type="transmembrane region" description="Helical" evidence="3">
    <location>
        <begin position="33"/>
        <end position="54"/>
    </location>
</feature>
<evidence type="ECO:0000313" key="5">
    <source>
        <dbReference type="EMBL" id="GGE07347.1"/>
    </source>
</evidence>
<dbReference type="GO" id="GO:0052621">
    <property type="term" value="F:diguanylate cyclase activity"/>
    <property type="evidence" value="ECO:0007669"/>
    <property type="project" value="UniProtKB-EC"/>
</dbReference>
<evidence type="ECO:0000256" key="3">
    <source>
        <dbReference type="SAM" id="Phobius"/>
    </source>
</evidence>
<dbReference type="EC" id="2.7.7.65" evidence="1"/>
<dbReference type="Pfam" id="PF00990">
    <property type="entry name" value="GGDEF"/>
    <property type="match status" value="1"/>
</dbReference>
<dbReference type="InterPro" id="IPR050469">
    <property type="entry name" value="Diguanylate_Cyclase"/>
</dbReference>
<dbReference type="NCBIfam" id="TIGR00254">
    <property type="entry name" value="GGDEF"/>
    <property type="match status" value="1"/>
</dbReference>
<keyword evidence="3" id="KW-0472">Membrane</keyword>
<gene>
    <name evidence="5" type="ORF">GCM10011390_28010</name>
</gene>
<comment type="catalytic activity">
    <reaction evidence="2">
        <text>2 GTP = 3',3'-c-di-GMP + 2 diphosphate</text>
        <dbReference type="Rhea" id="RHEA:24898"/>
        <dbReference type="ChEBI" id="CHEBI:33019"/>
        <dbReference type="ChEBI" id="CHEBI:37565"/>
        <dbReference type="ChEBI" id="CHEBI:58805"/>
        <dbReference type="EC" id="2.7.7.65"/>
    </reaction>
</comment>
<reference evidence="5" key="1">
    <citation type="journal article" date="2014" name="Int. J. Syst. Evol. Microbiol.">
        <title>Complete genome sequence of Corynebacterium casei LMG S-19264T (=DSM 44701T), isolated from a smear-ripened cheese.</title>
        <authorList>
            <consortium name="US DOE Joint Genome Institute (JGI-PGF)"/>
            <person name="Walter F."/>
            <person name="Albersmeier A."/>
            <person name="Kalinowski J."/>
            <person name="Ruckert C."/>
        </authorList>
    </citation>
    <scope>NUCLEOTIDE SEQUENCE</scope>
    <source>
        <strain evidence="5">CGMCC 1.15367</strain>
    </source>
</reference>
<dbReference type="SMART" id="SM00267">
    <property type="entry name" value="GGDEF"/>
    <property type="match status" value="1"/>
</dbReference>
<evidence type="ECO:0000256" key="2">
    <source>
        <dbReference type="ARBA" id="ARBA00034247"/>
    </source>
</evidence>
<dbReference type="InterPro" id="IPR000160">
    <property type="entry name" value="GGDEF_dom"/>
</dbReference>
<dbReference type="InterPro" id="IPR029787">
    <property type="entry name" value="Nucleotide_cyclase"/>
</dbReference>
<dbReference type="RefSeq" id="WP_188909472.1">
    <property type="nucleotide sequence ID" value="NZ_BMIQ01000004.1"/>
</dbReference>
<reference evidence="5" key="2">
    <citation type="submission" date="2020-09" db="EMBL/GenBank/DDBJ databases">
        <authorList>
            <person name="Sun Q."/>
            <person name="Zhou Y."/>
        </authorList>
    </citation>
    <scope>NUCLEOTIDE SEQUENCE</scope>
    <source>
        <strain evidence="5">CGMCC 1.15367</strain>
    </source>
</reference>
<sequence>MRYPEPRSRVLRWIAEVGHDLPEDVRDRLRASFFLSPIPLIIGALNTIAVALTACLRDGLSSLFWIAVADTALLAFRIVLIRRTDGPSDLLFFTGLLWAALLAATIPIVMASGDLPMIVIQVGSAFCAIAGIIGRNFAAPRYALAQSLMIDLSFKISVIWQYKEFIPLVLLQSVIFVCLEVALLRQQRQTMIRAIHGENEHRSQSLTDPLTGLLNRRGLAEAFADRADAAAAPVLFYLDLDGFKQVNDRHGHAVGDQLLGQVAERLREITGPTATICRLGGDEFVLVTDLADRAAIRLLGARLVAELGIPYRLGESILARIGVSIGVGLAEAEGEALAAMMARADEALYVSKAQGKGRCILFDGAACPVPGRTAVA</sequence>
<keyword evidence="6" id="KW-1185">Reference proteome</keyword>
<proteinExistence type="predicted"/>
<feature type="transmembrane region" description="Helical" evidence="3">
    <location>
        <begin position="60"/>
        <end position="78"/>
    </location>
</feature>
<feature type="transmembrane region" description="Helical" evidence="3">
    <location>
        <begin position="166"/>
        <end position="184"/>
    </location>
</feature>
<evidence type="ECO:0000313" key="6">
    <source>
        <dbReference type="Proteomes" id="UP000644699"/>
    </source>
</evidence>
<dbReference type="PANTHER" id="PTHR45138">
    <property type="entry name" value="REGULATORY COMPONENTS OF SENSORY TRANSDUCTION SYSTEM"/>
    <property type="match status" value="1"/>
</dbReference>
<dbReference type="EMBL" id="BMIQ01000004">
    <property type="protein sequence ID" value="GGE07347.1"/>
    <property type="molecule type" value="Genomic_DNA"/>
</dbReference>
<protein>
    <recommendedName>
        <fullName evidence="1">diguanylate cyclase</fullName>
        <ecNumber evidence="1">2.7.7.65</ecNumber>
    </recommendedName>
</protein>
<comment type="caution">
    <text evidence="5">The sequence shown here is derived from an EMBL/GenBank/DDBJ whole genome shotgun (WGS) entry which is preliminary data.</text>
</comment>
<dbReference type="SUPFAM" id="SSF55073">
    <property type="entry name" value="Nucleotide cyclase"/>
    <property type="match status" value="1"/>
</dbReference>
<evidence type="ECO:0000256" key="1">
    <source>
        <dbReference type="ARBA" id="ARBA00012528"/>
    </source>
</evidence>
<feature type="transmembrane region" description="Helical" evidence="3">
    <location>
        <begin position="90"/>
        <end position="109"/>
    </location>
</feature>
<dbReference type="PANTHER" id="PTHR45138:SF9">
    <property type="entry name" value="DIGUANYLATE CYCLASE DGCM-RELATED"/>
    <property type="match status" value="1"/>
</dbReference>
<keyword evidence="3" id="KW-0812">Transmembrane</keyword>
<feature type="transmembrane region" description="Helical" evidence="3">
    <location>
        <begin position="115"/>
        <end position="133"/>
    </location>
</feature>
<dbReference type="Gene3D" id="3.30.70.270">
    <property type="match status" value="1"/>
</dbReference>
<evidence type="ECO:0000259" key="4">
    <source>
        <dbReference type="PROSITE" id="PS50887"/>
    </source>
</evidence>
<feature type="domain" description="GGDEF" evidence="4">
    <location>
        <begin position="231"/>
        <end position="364"/>
    </location>
</feature>
<dbReference type="CDD" id="cd01949">
    <property type="entry name" value="GGDEF"/>
    <property type="match status" value="1"/>
</dbReference>
<dbReference type="Proteomes" id="UP000644699">
    <property type="component" value="Unassembled WGS sequence"/>
</dbReference>
<keyword evidence="3" id="KW-1133">Transmembrane helix</keyword>
<name>A0A917E7P5_9HYPH</name>
<dbReference type="AlphaFoldDB" id="A0A917E7P5"/>
<organism evidence="5 6">
    <name type="scientific">Aureimonas endophytica</name>
    <dbReference type="NCBI Taxonomy" id="2027858"/>
    <lineage>
        <taxon>Bacteria</taxon>
        <taxon>Pseudomonadati</taxon>
        <taxon>Pseudomonadota</taxon>
        <taxon>Alphaproteobacteria</taxon>
        <taxon>Hyphomicrobiales</taxon>
        <taxon>Aurantimonadaceae</taxon>
        <taxon>Aureimonas</taxon>
    </lineage>
</organism>